<keyword evidence="2" id="KW-1185">Reference proteome</keyword>
<proteinExistence type="predicted"/>
<evidence type="ECO:0000313" key="1">
    <source>
        <dbReference type="EMBL" id="GEN82858.1"/>
    </source>
</evidence>
<organism evidence="1 2">
    <name type="scientific">Sporosarcina luteola</name>
    <dbReference type="NCBI Taxonomy" id="582850"/>
    <lineage>
        <taxon>Bacteria</taxon>
        <taxon>Bacillati</taxon>
        <taxon>Bacillota</taxon>
        <taxon>Bacilli</taxon>
        <taxon>Bacillales</taxon>
        <taxon>Caryophanaceae</taxon>
        <taxon>Sporosarcina</taxon>
    </lineage>
</organism>
<comment type="caution">
    <text evidence="1">The sequence shown here is derived from an EMBL/GenBank/DDBJ whole genome shotgun (WGS) entry which is preliminary data.</text>
</comment>
<sequence>MLDHILVETTLTYKPYPCDTKDVSNYITKFLEKKELGLIEKYICNLFKCKFKHLNGPL</sequence>
<accession>A0A511Z5X5</accession>
<gene>
    <name evidence="1" type="ORF">SLU01_11700</name>
</gene>
<dbReference type="EMBL" id="BJYL01000015">
    <property type="protein sequence ID" value="GEN82858.1"/>
    <property type="molecule type" value="Genomic_DNA"/>
</dbReference>
<protein>
    <submittedName>
        <fullName evidence="1">Uncharacterized protein</fullName>
    </submittedName>
</protein>
<name>A0A511Z5X5_9BACL</name>
<reference evidence="1 2" key="1">
    <citation type="submission" date="2019-07" db="EMBL/GenBank/DDBJ databases">
        <title>Whole genome shotgun sequence of Sporosarcina luteola NBRC 105378.</title>
        <authorList>
            <person name="Hosoyama A."/>
            <person name="Uohara A."/>
            <person name="Ohji S."/>
            <person name="Ichikawa N."/>
        </authorList>
    </citation>
    <scope>NUCLEOTIDE SEQUENCE [LARGE SCALE GENOMIC DNA]</scope>
    <source>
        <strain evidence="1 2">NBRC 105378</strain>
    </source>
</reference>
<evidence type="ECO:0000313" key="2">
    <source>
        <dbReference type="Proteomes" id="UP000321901"/>
    </source>
</evidence>
<dbReference type="AlphaFoldDB" id="A0A511Z5X5"/>
<dbReference type="Proteomes" id="UP000321901">
    <property type="component" value="Unassembled WGS sequence"/>
</dbReference>